<protein>
    <recommendedName>
        <fullName evidence="13">Oxalyl-CoA decarboxylase</fullName>
    </recommendedName>
</protein>
<evidence type="ECO:0000259" key="8">
    <source>
        <dbReference type="Pfam" id="PF00205"/>
    </source>
</evidence>
<dbReference type="PANTHER" id="PTHR43710">
    <property type="entry name" value="2-HYDROXYACYL-COA LYASE"/>
    <property type="match status" value="1"/>
</dbReference>
<keyword evidence="12" id="KW-1185">Reference proteome</keyword>
<feature type="domain" description="Thiamine pyrophosphate enzyme N-terminal TPP-binding" evidence="10">
    <location>
        <begin position="6"/>
        <end position="116"/>
    </location>
</feature>
<dbReference type="GO" id="GO:0000287">
    <property type="term" value="F:magnesium ion binding"/>
    <property type="evidence" value="ECO:0007669"/>
    <property type="project" value="InterPro"/>
</dbReference>
<name>W4LXP2_9BACT</name>
<dbReference type="Pfam" id="PF02775">
    <property type="entry name" value="TPP_enzyme_C"/>
    <property type="match status" value="1"/>
</dbReference>
<comment type="caution">
    <text evidence="11">The sequence shown here is derived from an EMBL/GenBank/DDBJ whole genome shotgun (WGS) entry which is preliminary data.</text>
</comment>
<feature type="domain" description="Thiamine pyrophosphate enzyme central" evidence="8">
    <location>
        <begin position="193"/>
        <end position="320"/>
    </location>
</feature>
<proteinExistence type="inferred from homology"/>
<evidence type="ECO:0000256" key="2">
    <source>
        <dbReference type="ARBA" id="ARBA00007812"/>
    </source>
</evidence>
<evidence type="ECO:0000256" key="4">
    <source>
        <dbReference type="ARBA" id="ARBA00022842"/>
    </source>
</evidence>
<dbReference type="InterPro" id="IPR029061">
    <property type="entry name" value="THDP-binding"/>
</dbReference>
<dbReference type="GO" id="GO:0030976">
    <property type="term" value="F:thiamine pyrophosphate binding"/>
    <property type="evidence" value="ECO:0007669"/>
    <property type="project" value="InterPro"/>
</dbReference>
<dbReference type="Proteomes" id="UP000019140">
    <property type="component" value="Unassembled WGS sequence"/>
</dbReference>
<dbReference type="GO" id="GO:0001561">
    <property type="term" value="P:fatty acid alpha-oxidation"/>
    <property type="evidence" value="ECO:0007669"/>
    <property type="project" value="TreeGrafter"/>
</dbReference>
<evidence type="ECO:0000256" key="3">
    <source>
        <dbReference type="ARBA" id="ARBA00022723"/>
    </source>
</evidence>
<dbReference type="InterPro" id="IPR045025">
    <property type="entry name" value="HACL1-like"/>
</dbReference>
<evidence type="ECO:0000256" key="5">
    <source>
        <dbReference type="ARBA" id="ARBA00023052"/>
    </source>
</evidence>
<accession>W4LXP2</accession>
<dbReference type="Gene3D" id="3.40.50.1220">
    <property type="entry name" value="TPP-binding domain"/>
    <property type="match status" value="1"/>
</dbReference>
<dbReference type="AlphaFoldDB" id="W4LXP2"/>
<dbReference type="GO" id="GO:0016829">
    <property type="term" value="F:lyase activity"/>
    <property type="evidence" value="ECO:0007669"/>
    <property type="project" value="UniProtKB-KW"/>
</dbReference>
<dbReference type="SUPFAM" id="SSF52467">
    <property type="entry name" value="DHS-like NAD/FAD-binding domain"/>
    <property type="match status" value="1"/>
</dbReference>
<dbReference type="SUPFAM" id="SSF52518">
    <property type="entry name" value="Thiamin diphosphate-binding fold (THDP-binding)"/>
    <property type="match status" value="2"/>
</dbReference>
<keyword evidence="5 7" id="KW-0786">Thiamine pyrophosphate</keyword>
<sequence length="564" mass="60555">MAQVEGSSLVAQCIQREGIETLFGLAGGPIQDIMGYGPHFGVRPIGVRHEQAATFAAAAYGYVKSQAGVAVLAAGPGVTNGVTGAHVAYDNCLPLVIIGGSGPQRGRGTGTFQETENVPMFKGITKMAVQVDSIARIPEYMAMAFRKARTGRPGPVYLDMPSDVLQGSVDEADVRWVSNYYTDAPPLGNPDQVKRAADLLLRAERPMMIIGKGVRWTEPTTELRTLVETLGMPFLTSPMGRGFIPDDHPLNFGGARSAMMGNADVILVVGSRLNWMFGFGRQFPADAQVIHIDIEPEEIGANRGVEVGIIGDAKAVLQQLLAELAGKIEGVAEKAAEGPWLSALRERVENNAAALAERLNSDAEPIITPRLLREVRDIFPRETIYSVDGQITLATGRQVLLSYTPASRLNSGSNGCMGVGVPFAIGAKLARPEVPVVSINGDCAFGFNAMEMETAVRCKLPIVFLVNNNAGIVGKNLEARMGLPEGYDEYVATYPPDIRYDKILEAFGGYTEHVTRPDDIRPALQRAYQATLKGQVACVNVASDPDESMMTRSSRAGALMGYDR</sequence>
<reference evidence="11 12" key="1">
    <citation type="journal article" date="2014" name="Nature">
        <title>An environmental bacterial taxon with a large and distinct metabolic repertoire.</title>
        <authorList>
            <person name="Wilson M.C."/>
            <person name="Mori T."/>
            <person name="Ruckert C."/>
            <person name="Uria A.R."/>
            <person name="Helf M.J."/>
            <person name="Takada K."/>
            <person name="Gernert C."/>
            <person name="Steffens U.A."/>
            <person name="Heycke N."/>
            <person name="Schmitt S."/>
            <person name="Rinke C."/>
            <person name="Helfrich E.J."/>
            <person name="Brachmann A.O."/>
            <person name="Gurgui C."/>
            <person name="Wakimoto T."/>
            <person name="Kracht M."/>
            <person name="Crusemann M."/>
            <person name="Hentschel U."/>
            <person name="Abe I."/>
            <person name="Matsunaga S."/>
            <person name="Kalinowski J."/>
            <person name="Takeyama H."/>
            <person name="Piel J."/>
        </authorList>
    </citation>
    <scope>NUCLEOTIDE SEQUENCE [LARGE SCALE GENOMIC DNA]</scope>
    <source>
        <strain evidence="12">TSY2</strain>
    </source>
</reference>
<dbReference type="InterPro" id="IPR012001">
    <property type="entry name" value="Thiamin_PyroP_enz_TPP-bd_dom"/>
</dbReference>
<comment type="similarity">
    <text evidence="2 7">Belongs to the TPP enzyme family.</text>
</comment>
<evidence type="ECO:0000256" key="7">
    <source>
        <dbReference type="RuleBase" id="RU362132"/>
    </source>
</evidence>
<keyword evidence="4" id="KW-0460">Magnesium</keyword>
<gene>
    <name evidence="11" type="ORF">ETSY2_35045</name>
</gene>
<evidence type="ECO:0000313" key="12">
    <source>
        <dbReference type="Proteomes" id="UP000019140"/>
    </source>
</evidence>
<organism evidence="11 12">
    <name type="scientific">Candidatus Entotheonella gemina</name>
    <dbReference type="NCBI Taxonomy" id="1429439"/>
    <lineage>
        <taxon>Bacteria</taxon>
        <taxon>Pseudomonadati</taxon>
        <taxon>Nitrospinota/Tectimicrobiota group</taxon>
        <taxon>Candidatus Tectimicrobiota</taxon>
        <taxon>Candidatus Entotheonellia</taxon>
        <taxon>Candidatus Entotheonellales</taxon>
        <taxon>Candidatus Entotheonellaceae</taxon>
        <taxon>Candidatus Entotheonella</taxon>
    </lineage>
</organism>
<feature type="domain" description="Thiamine pyrophosphate enzyme TPP-binding" evidence="9">
    <location>
        <begin position="397"/>
        <end position="532"/>
    </location>
</feature>
<dbReference type="CDD" id="cd02004">
    <property type="entry name" value="TPP_BZL_OCoD_HPCL"/>
    <property type="match status" value="1"/>
</dbReference>
<evidence type="ECO:0000259" key="9">
    <source>
        <dbReference type="Pfam" id="PF02775"/>
    </source>
</evidence>
<dbReference type="InterPro" id="IPR029035">
    <property type="entry name" value="DHS-like_NAD/FAD-binding_dom"/>
</dbReference>
<evidence type="ECO:0000259" key="10">
    <source>
        <dbReference type="Pfam" id="PF02776"/>
    </source>
</evidence>
<dbReference type="CDD" id="cd07035">
    <property type="entry name" value="TPP_PYR_POX_like"/>
    <property type="match status" value="1"/>
</dbReference>
<dbReference type="Pfam" id="PF02776">
    <property type="entry name" value="TPP_enzyme_N"/>
    <property type="match status" value="1"/>
</dbReference>
<evidence type="ECO:0008006" key="13">
    <source>
        <dbReference type="Google" id="ProtNLM"/>
    </source>
</evidence>
<evidence type="ECO:0000256" key="1">
    <source>
        <dbReference type="ARBA" id="ARBA00001964"/>
    </source>
</evidence>
<dbReference type="Gene3D" id="3.40.50.970">
    <property type="match status" value="2"/>
</dbReference>
<comment type="cofactor">
    <cofactor evidence="1">
        <name>thiamine diphosphate</name>
        <dbReference type="ChEBI" id="CHEBI:58937"/>
    </cofactor>
</comment>
<dbReference type="Pfam" id="PF00205">
    <property type="entry name" value="TPP_enzyme_M"/>
    <property type="match status" value="1"/>
</dbReference>
<dbReference type="EMBL" id="AZHX01001500">
    <property type="protein sequence ID" value="ETX02695.1"/>
    <property type="molecule type" value="Genomic_DNA"/>
</dbReference>
<keyword evidence="3" id="KW-0479">Metal-binding</keyword>
<dbReference type="InterPro" id="IPR011766">
    <property type="entry name" value="TPP_enzyme_TPP-bd"/>
</dbReference>
<dbReference type="HOGENOM" id="CLU_013748_3_3_7"/>
<keyword evidence="6" id="KW-0456">Lyase</keyword>
<dbReference type="PANTHER" id="PTHR43710:SF2">
    <property type="entry name" value="2-HYDROXYACYL-COA LYASE 1"/>
    <property type="match status" value="1"/>
</dbReference>
<evidence type="ECO:0000313" key="11">
    <source>
        <dbReference type="EMBL" id="ETX02695.1"/>
    </source>
</evidence>
<evidence type="ECO:0000256" key="6">
    <source>
        <dbReference type="ARBA" id="ARBA00023239"/>
    </source>
</evidence>
<dbReference type="InterPro" id="IPR012000">
    <property type="entry name" value="Thiamin_PyroP_enz_cen_dom"/>
</dbReference>